<dbReference type="EMBL" id="ML738298">
    <property type="protein sequence ID" value="KAE8318117.1"/>
    <property type="molecule type" value="Genomic_DNA"/>
</dbReference>
<feature type="compositionally biased region" description="Low complexity" evidence="1">
    <location>
        <begin position="800"/>
        <end position="811"/>
    </location>
</feature>
<feature type="compositionally biased region" description="Basic and acidic residues" evidence="1">
    <location>
        <begin position="812"/>
        <end position="827"/>
    </location>
</feature>
<accession>A0A5N6WB87</accession>
<organism evidence="2 3">
    <name type="scientific">Aspergillus transmontanensis</name>
    <dbReference type="NCBI Taxonomy" id="1034304"/>
    <lineage>
        <taxon>Eukaryota</taxon>
        <taxon>Fungi</taxon>
        <taxon>Dikarya</taxon>
        <taxon>Ascomycota</taxon>
        <taxon>Pezizomycotina</taxon>
        <taxon>Eurotiomycetes</taxon>
        <taxon>Eurotiomycetidae</taxon>
        <taxon>Eurotiales</taxon>
        <taxon>Aspergillaceae</taxon>
        <taxon>Aspergillus</taxon>
        <taxon>Aspergillus subgen. Circumdati</taxon>
    </lineage>
</organism>
<reference evidence="3" key="1">
    <citation type="submission" date="2019-04" db="EMBL/GenBank/DDBJ databases">
        <title>Friends and foes A comparative genomics studyof 23 Aspergillus species from section Flavi.</title>
        <authorList>
            <consortium name="DOE Joint Genome Institute"/>
            <person name="Kjaerbolling I."/>
            <person name="Vesth T."/>
            <person name="Frisvad J.C."/>
            <person name="Nybo J.L."/>
            <person name="Theobald S."/>
            <person name="Kildgaard S."/>
            <person name="Isbrandt T."/>
            <person name="Kuo A."/>
            <person name="Sato A."/>
            <person name="Lyhne E.K."/>
            <person name="Kogle M.E."/>
            <person name="Wiebenga A."/>
            <person name="Kun R.S."/>
            <person name="Lubbers R.J."/>
            <person name="Makela M.R."/>
            <person name="Barry K."/>
            <person name="Chovatia M."/>
            <person name="Clum A."/>
            <person name="Daum C."/>
            <person name="Haridas S."/>
            <person name="He G."/>
            <person name="LaButti K."/>
            <person name="Lipzen A."/>
            <person name="Mondo S."/>
            <person name="Riley R."/>
            <person name="Salamov A."/>
            <person name="Simmons B.A."/>
            <person name="Magnuson J.K."/>
            <person name="Henrissat B."/>
            <person name="Mortensen U.H."/>
            <person name="Larsen T.O."/>
            <person name="Devries R.P."/>
            <person name="Grigoriev I.V."/>
            <person name="Machida M."/>
            <person name="Baker S.E."/>
            <person name="Andersen M.R."/>
        </authorList>
    </citation>
    <scope>NUCLEOTIDE SEQUENCE [LARGE SCALE GENOMIC DNA]</scope>
    <source>
        <strain evidence="3">CBS 130015</strain>
    </source>
</reference>
<feature type="region of interest" description="Disordered" evidence="1">
    <location>
        <begin position="800"/>
        <end position="827"/>
    </location>
</feature>
<dbReference type="Proteomes" id="UP000325433">
    <property type="component" value="Unassembled WGS sequence"/>
</dbReference>
<sequence>MALMDTGTLVIGELSGDEIERENTVRDILRHLIVNILIDFDNTHLYSSRLFTEEDEEQLENKYDLTADICSILEIMATIMNVKLLQVTWFTKRQQSILREALGAGFVTPRRVSNFIMITWEDMVQAKIDGSELAFDYEEPPCRIVPGKKPHEYGQGLGRHHIGKLYPLSVALAQMALDKERTTTQKRASTTCATTVTNRVTLTDRRIYPRPVHSYLDETNDTSYEIYPHIEFPIIGRVLYTLSLHLFENDHRELRHIPYHRIIQSHSGPHKMTSHLLKTTDSSLRALEGKVITVGLLDDIRVKQSKYLETWPRNSGYLDYVTDDRDMRYWRPYVGQSSNVEKRIKEHIKGSARTIPDSLHYFVIHKGNGMRAMNFIRLWSLTDHQSFDQETKSVFSNILEMAFAFAFQSLPPNILEKYFGRLQGISYSGLGLNVIEPLLQGISLRSHIRQILNIKLGLSPDPHIRMWPSFREKTKKVDETVSRWHGDQFLTKWKDYQGLFDRAMMAAERPYQVDYQFNGRRSLSYVTIDLKPIQSKLAEAVLKATGEQIHLGYPLGSPEARLGIILPGCPMGFGLDETDIPWGIHESGFNETNCNIWFADPRLRSFSQASQTHSCRLALEACFLNYNREVIKNSNLTVIIYEGVDTEKLIIPAQMTSSRFEIALYCGKLSGFFEAEGNEIRRVYLKAPTSLTTLWADPGPRVQLLMEAFKLAAVLTGTQGIRPYFCNSASAVHHILRIYHEENNGSEKMNSSNIEPIIEAFLFRKGFRCADDIRQLEDIGGTLARGLMLLLFTLRRKAQPSNQQSQSQSRSDALEKSGRQEVHRRGVLSKHELDEMDRIYTLLRPGAPLDSGCEQKPFAAIPLIEAICESIGSADKVELHDTLALVHKKQQEMITQCDTQEEQEILELEMSDIEAGDILSDILPVSKTEDMEQHLVAKESGPGSLVINSAVSFTKAYTDRNIYQKTRDKTILEGKMYAGYWHKEKKLVAIRAGPEIATISLEIHAKSRDELPARILIQAVIHSGKRHPENWAMDARDNDPGAKLAFLATLSSGSVFLRAIGEGSARKANTFVDWLSGESIEMIGMRPRRHINAHDEFIIRPLRLPGKGTWYTDDEAHLVKGS</sequence>
<proteinExistence type="predicted"/>
<dbReference type="AlphaFoldDB" id="A0A5N6WB87"/>
<evidence type="ECO:0000313" key="3">
    <source>
        <dbReference type="Proteomes" id="UP000325433"/>
    </source>
</evidence>
<protein>
    <submittedName>
        <fullName evidence="2">Uncharacterized protein</fullName>
    </submittedName>
</protein>
<keyword evidence="3" id="KW-1185">Reference proteome</keyword>
<name>A0A5N6WB87_9EURO</name>
<dbReference type="CDD" id="cd00719">
    <property type="entry name" value="GIY-YIG_SF"/>
    <property type="match status" value="1"/>
</dbReference>
<evidence type="ECO:0000313" key="2">
    <source>
        <dbReference type="EMBL" id="KAE8318117.1"/>
    </source>
</evidence>
<gene>
    <name evidence="2" type="ORF">BDV41DRAFT_572120</name>
</gene>
<evidence type="ECO:0000256" key="1">
    <source>
        <dbReference type="SAM" id="MobiDB-lite"/>
    </source>
</evidence>